<dbReference type="EMBL" id="PNRE01000085">
    <property type="protein sequence ID" value="PMR67714.1"/>
    <property type="molecule type" value="Genomic_DNA"/>
</dbReference>
<dbReference type="InterPro" id="IPR001647">
    <property type="entry name" value="HTH_TetR"/>
</dbReference>
<dbReference type="Pfam" id="PF00440">
    <property type="entry name" value="TetR_N"/>
    <property type="match status" value="1"/>
</dbReference>
<protein>
    <submittedName>
        <fullName evidence="6">TetR/AcrR family transcriptional regulator</fullName>
    </submittedName>
</protein>
<evidence type="ECO:0000256" key="1">
    <source>
        <dbReference type="ARBA" id="ARBA00023015"/>
    </source>
</evidence>
<evidence type="ECO:0000256" key="4">
    <source>
        <dbReference type="PROSITE-ProRule" id="PRU00335"/>
    </source>
</evidence>
<comment type="caution">
    <text evidence="6">The sequence shown here is derived from an EMBL/GenBank/DDBJ whole genome shotgun (WGS) entry which is preliminary data.</text>
</comment>
<dbReference type="GO" id="GO:0003700">
    <property type="term" value="F:DNA-binding transcription factor activity"/>
    <property type="evidence" value="ECO:0007669"/>
    <property type="project" value="TreeGrafter"/>
</dbReference>
<dbReference type="PROSITE" id="PS50977">
    <property type="entry name" value="HTH_TETR_2"/>
    <property type="match status" value="1"/>
</dbReference>
<keyword evidence="2 4" id="KW-0238">DNA-binding</keyword>
<dbReference type="OrthoDB" id="8535430at2"/>
<dbReference type="GO" id="GO:0000976">
    <property type="term" value="F:transcription cis-regulatory region binding"/>
    <property type="evidence" value="ECO:0007669"/>
    <property type="project" value="TreeGrafter"/>
</dbReference>
<evidence type="ECO:0000256" key="2">
    <source>
        <dbReference type="ARBA" id="ARBA00023125"/>
    </source>
</evidence>
<accession>A0A2N7THQ0</accession>
<dbReference type="PANTHER" id="PTHR30055:SF234">
    <property type="entry name" value="HTH-TYPE TRANSCRIPTIONAL REGULATOR BETI"/>
    <property type="match status" value="1"/>
</dbReference>
<organism evidence="6 7">
    <name type="scientific">Halomonas heilongjiangensis</name>
    <dbReference type="NCBI Taxonomy" id="1387883"/>
    <lineage>
        <taxon>Bacteria</taxon>
        <taxon>Pseudomonadati</taxon>
        <taxon>Pseudomonadota</taxon>
        <taxon>Gammaproteobacteria</taxon>
        <taxon>Oceanospirillales</taxon>
        <taxon>Halomonadaceae</taxon>
        <taxon>Halomonas</taxon>
    </lineage>
</organism>
<dbReference type="InterPro" id="IPR009057">
    <property type="entry name" value="Homeodomain-like_sf"/>
</dbReference>
<evidence type="ECO:0000259" key="5">
    <source>
        <dbReference type="PROSITE" id="PS50977"/>
    </source>
</evidence>
<evidence type="ECO:0000313" key="7">
    <source>
        <dbReference type="Proteomes" id="UP000235346"/>
    </source>
</evidence>
<dbReference type="PANTHER" id="PTHR30055">
    <property type="entry name" value="HTH-TYPE TRANSCRIPTIONAL REGULATOR RUTR"/>
    <property type="match status" value="1"/>
</dbReference>
<reference evidence="6 7" key="1">
    <citation type="submission" date="2018-01" db="EMBL/GenBank/DDBJ databases">
        <title>Halomonas endophytica sp. nov., isolated from storage liquid in the stems of Populus euphratica.</title>
        <authorList>
            <person name="Chen C."/>
        </authorList>
    </citation>
    <scope>NUCLEOTIDE SEQUENCE [LARGE SCALE GENOMIC DNA]</scope>
    <source>
        <strain evidence="6 7">DSM 26881</strain>
    </source>
</reference>
<dbReference type="AlphaFoldDB" id="A0A2N7THQ0"/>
<keyword evidence="1" id="KW-0805">Transcription regulation</keyword>
<evidence type="ECO:0000256" key="3">
    <source>
        <dbReference type="ARBA" id="ARBA00023163"/>
    </source>
</evidence>
<dbReference type="SUPFAM" id="SSF46689">
    <property type="entry name" value="Homeodomain-like"/>
    <property type="match status" value="1"/>
</dbReference>
<feature type="domain" description="HTH tetR-type" evidence="5">
    <location>
        <begin position="17"/>
        <end position="77"/>
    </location>
</feature>
<gene>
    <name evidence="6" type="ORF">C1H66_18380</name>
</gene>
<dbReference type="Gene3D" id="1.10.357.10">
    <property type="entry name" value="Tetracycline Repressor, domain 2"/>
    <property type="match status" value="1"/>
</dbReference>
<evidence type="ECO:0000313" key="6">
    <source>
        <dbReference type="EMBL" id="PMR67714.1"/>
    </source>
</evidence>
<keyword evidence="7" id="KW-1185">Reference proteome</keyword>
<proteinExistence type="predicted"/>
<feature type="DNA-binding region" description="H-T-H motif" evidence="4">
    <location>
        <begin position="40"/>
        <end position="59"/>
    </location>
</feature>
<sequence length="212" mass="23759">MTTRRRYTQRKRAASQEETRLRIVEATMQLHEEIGPRATTISAIAERAGVQRLTVYRHFPDETAVFQACTRHWLEQHPPPHPTDWAGLEPGPARTRAALSAFYRYYRLTERMWAASHRDESAVPALQGPMAEFRAHLRRIGDNLIAGFGASTDTRLAATLHHALAFTTWASLNTQGLDDGAMADLALVWVTALLPPSDTPRPAEADTATHRE</sequence>
<dbReference type="Proteomes" id="UP000235346">
    <property type="component" value="Unassembled WGS sequence"/>
</dbReference>
<dbReference type="RefSeq" id="WP_102629328.1">
    <property type="nucleotide sequence ID" value="NZ_PDOH01000050.1"/>
</dbReference>
<dbReference type="InterPro" id="IPR050109">
    <property type="entry name" value="HTH-type_TetR-like_transc_reg"/>
</dbReference>
<dbReference type="PRINTS" id="PR00455">
    <property type="entry name" value="HTHTETR"/>
</dbReference>
<keyword evidence="3" id="KW-0804">Transcription</keyword>
<name>A0A2N7THQ0_9GAMM</name>